<evidence type="ECO:0000313" key="3">
    <source>
        <dbReference type="EMBL" id="KAJ5299980.1"/>
    </source>
</evidence>
<feature type="region of interest" description="Disordered" evidence="1">
    <location>
        <begin position="149"/>
        <end position="168"/>
    </location>
</feature>
<comment type="caution">
    <text evidence="3">The sequence shown here is derived from an EMBL/GenBank/DDBJ whole genome shotgun (WGS) entry which is preliminary data.</text>
</comment>
<protein>
    <submittedName>
        <fullName evidence="3">Uncharacterized protein</fullName>
    </submittedName>
</protein>
<reference evidence="3" key="2">
    <citation type="journal article" date="2023" name="IMA Fungus">
        <title>Comparative genomic study of the Penicillium genus elucidates a diverse pangenome and 15 lateral gene transfer events.</title>
        <authorList>
            <person name="Petersen C."/>
            <person name="Sorensen T."/>
            <person name="Nielsen M.R."/>
            <person name="Sondergaard T.E."/>
            <person name="Sorensen J.L."/>
            <person name="Fitzpatrick D.A."/>
            <person name="Frisvad J.C."/>
            <person name="Nielsen K.L."/>
        </authorList>
    </citation>
    <scope>NUCLEOTIDE SEQUENCE</scope>
    <source>
        <strain evidence="3">IBT 21472</strain>
    </source>
</reference>
<accession>A0A9W9GH95</accession>
<feature type="signal peptide" evidence="2">
    <location>
        <begin position="1"/>
        <end position="16"/>
    </location>
</feature>
<name>A0A9W9GH95_9EURO</name>
<dbReference type="EMBL" id="JAPZBO010000010">
    <property type="protein sequence ID" value="KAJ5299980.1"/>
    <property type="molecule type" value="Genomic_DNA"/>
</dbReference>
<evidence type="ECO:0000256" key="2">
    <source>
        <dbReference type="SAM" id="SignalP"/>
    </source>
</evidence>
<evidence type="ECO:0000313" key="4">
    <source>
        <dbReference type="Proteomes" id="UP001147746"/>
    </source>
</evidence>
<dbReference type="Proteomes" id="UP001147746">
    <property type="component" value="Unassembled WGS sequence"/>
</dbReference>
<dbReference type="OrthoDB" id="5419608at2759"/>
<feature type="chain" id="PRO_5041155141" evidence="2">
    <location>
        <begin position="17"/>
        <end position="193"/>
    </location>
</feature>
<keyword evidence="2" id="KW-0732">Signal</keyword>
<dbReference type="AlphaFoldDB" id="A0A9W9GH95"/>
<organism evidence="3 4">
    <name type="scientific">Penicillium atrosanguineum</name>
    <dbReference type="NCBI Taxonomy" id="1132637"/>
    <lineage>
        <taxon>Eukaryota</taxon>
        <taxon>Fungi</taxon>
        <taxon>Dikarya</taxon>
        <taxon>Ascomycota</taxon>
        <taxon>Pezizomycotina</taxon>
        <taxon>Eurotiomycetes</taxon>
        <taxon>Eurotiomycetidae</taxon>
        <taxon>Eurotiales</taxon>
        <taxon>Aspergillaceae</taxon>
        <taxon>Penicillium</taxon>
    </lineage>
</organism>
<keyword evidence="4" id="KW-1185">Reference proteome</keyword>
<gene>
    <name evidence="3" type="ORF">N7476_011537</name>
</gene>
<evidence type="ECO:0000256" key="1">
    <source>
        <dbReference type="SAM" id="MobiDB-lite"/>
    </source>
</evidence>
<proteinExistence type="predicted"/>
<reference evidence="3" key="1">
    <citation type="submission" date="2022-12" db="EMBL/GenBank/DDBJ databases">
        <authorList>
            <person name="Petersen C."/>
        </authorList>
    </citation>
    <scope>NUCLEOTIDE SEQUENCE</scope>
    <source>
        <strain evidence="3">IBT 21472</strain>
    </source>
</reference>
<sequence>MKFTALLLCFAAMAWGAEPQRRDANATESGYNMASLSSALSVDPGYSLNYLLTSNIRAHLTSNTTATAHFENISAPPRSLIPEILSVVPMTVIWELIDPQSRSILASQFSAGTTPSWYNSLPTDVKSYMSVVKSQISAGALTATATATTTTTGSASATKNGATSTSSGMAAQPTALTASVIGALSLLGLALAL</sequence>